<dbReference type="InterPro" id="IPR000719">
    <property type="entry name" value="Prot_kinase_dom"/>
</dbReference>
<feature type="compositionally biased region" description="Polar residues" evidence="1">
    <location>
        <begin position="340"/>
        <end position="359"/>
    </location>
</feature>
<reference evidence="3 4" key="1">
    <citation type="journal article" date="2023" name="G3 (Bethesda)">
        <title>A haplotype-resolved chromosome-scale genome for Quercus rubra L. provides insights into the genetics of adaptive traits for red oak species.</title>
        <authorList>
            <person name="Kapoor B."/>
            <person name="Jenkins J."/>
            <person name="Schmutz J."/>
            <person name="Zhebentyayeva T."/>
            <person name="Kuelheim C."/>
            <person name="Coggeshall M."/>
            <person name="Heim C."/>
            <person name="Lasky J.R."/>
            <person name="Leites L."/>
            <person name="Islam-Faridi N."/>
            <person name="Romero-Severson J."/>
            <person name="DeLeo V.L."/>
            <person name="Lucas S.M."/>
            <person name="Lazic D."/>
            <person name="Gailing O."/>
            <person name="Carlson J."/>
            <person name="Staton M."/>
        </authorList>
    </citation>
    <scope>NUCLEOTIDE SEQUENCE [LARGE SCALE GENOMIC DNA]</scope>
    <source>
        <strain evidence="3">Pseudo-F2</strain>
    </source>
</reference>
<name>A0AAN7I5I2_QUERU</name>
<dbReference type="PROSITE" id="PS00108">
    <property type="entry name" value="PROTEIN_KINASE_ST"/>
    <property type="match status" value="1"/>
</dbReference>
<organism evidence="3 4">
    <name type="scientific">Quercus rubra</name>
    <name type="common">Northern red oak</name>
    <name type="synonym">Quercus borealis</name>
    <dbReference type="NCBI Taxonomy" id="3512"/>
    <lineage>
        <taxon>Eukaryota</taxon>
        <taxon>Viridiplantae</taxon>
        <taxon>Streptophyta</taxon>
        <taxon>Embryophyta</taxon>
        <taxon>Tracheophyta</taxon>
        <taxon>Spermatophyta</taxon>
        <taxon>Magnoliopsida</taxon>
        <taxon>eudicotyledons</taxon>
        <taxon>Gunneridae</taxon>
        <taxon>Pentapetalae</taxon>
        <taxon>rosids</taxon>
        <taxon>fabids</taxon>
        <taxon>Fagales</taxon>
        <taxon>Fagaceae</taxon>
        <taxon>Quercus</taxon>
    </lineage>
</organism>
<evidence type="ECO:0000313" key="4">
    <source>
        <dbReference type="Proteomes" id="UP001324115"/>
    </source>
</evidence>
<proteinExistence type="predicted"/>
<protein>
    <recommendedName>
        <fullName evidence="2">Protein kinase domain-containing protein</fullName>
    </recommendedName>
</protein>
<dbReference type="InterPro" id="IPR001245">
    <property type="entry name" value="Ser-Thr/Tyr_kinase_cat_dom"/>
</dbReference>
<dbReference type="GO" id="GO:0004714">
    <property type="term" value="F:transmembrane receptor protein tyrosine kinase activity"/>
    <property type="evidence" value="ECO:0007669"/>
    <property type="project" value="InterPro"/>
</dbReference>
<dbReference type="GO" id="GO:0009506">
    <property type="term" value="C:plasmodesma"/>
    <property type="evidence" value="ECO:0007669"/>
    <property type="project" value="TreeGrafter"/>
</dbReference>
<sequence>MESVSQSLSKLLRRPKQSSALPEKLCRQFSLAEIKITTNNFDNDLVILQGEFCRAYKGFIDDCTRTVAIKRLIIKSGHCFEYLLRTEVLLLCQLCHPNLVPLIGYCIDEDENILVCVFIVNGCLFRTLLYKDHDKDPLPWKQRQKICVGVASVLHYLHTGVKHTIIHHDVKLDNILLDEKWEAMLSDFMSSKMCPPNLSTDAEFLVSGELTDKSDVYSFGVVLLQLLCCRKASYVVDWARKRIQEGTINEMFDPYLIGKIAPECLKIYLDIATSCIRTKGVDRPTMGEVETKLEHALQLQESADAASKDGVDPSGEYNYPIVEYTGPASPTPEPEDSIWDSDSTTSADLSFNTTMPNSQ</sequence>
<dbReference type="InterPro" id="IPR008271">
    <property type="entry name" value="Ser/Thr_kinase_AS"/>
</dbReference>
<dbReference type="InterPro" id="IPR011009">
    <property type="entry name" value="Kinase-like_dom_sf"/>
</dbReference>
<dbReference type="GO" id="GO:0005886">
    <property type="term" value="C:plasma membrane"/>
    <property type="evidence" value="ECO:0007669"/>
    <property type="project" value="TreeGrafter"/>
</dbReference>
<dbReference type="Gene3D" id="3.30.200.20">
    <property type="entry name" value="Phosphorylase Kinase, domain 1"/>
    <property type="match status" value="1"/>
</dbReference>
<dbReference type="PANTHER" id="PTHR27003">
    <property type="entry name" value="OS07G0166700 PROTEIN"/>
    <property type="match status" value="1"/>
</dbReference>
<keyword evidence="4" id="KW-1185">Reference proteome</keyword>
<evidence type="ECO:0000313" key="3">
    <source>
        <dbReference type="EMBL" id="KAK4540765.1"/>
    </source>
</evidence>
<dbReference type="InterPro" id="IPR045272">
    <property type="entry name" value="ANXUR1/2-like"/>
</dbReference>
<dbReference type="Proteomes" id="UP001324115">
    <property type="component" value="Unassembled WGS sequence"/>
</dbReference>
<evidence type="ECO:0000256" key="1">
    <source>
        <dbReference type="SAM" id="MobiDB-lite"/>
    </source>
</evidence>
<dbReference type="PROSITE" id="PS50011">
    <property type="entry name" value="PROTEIN_KINASE_DOM"/>
    <property type="match status" value="1"/>
</dbReference>
<dbReference type="SUPFAM" id="SSF56112">
    <property type="entry name" value="Protein kinase-like (PK-like)"/>
    <property type="match status" value="1"/>
</dbReference>
<dbReference type="GO" id="GO:0005524">
    <property type="term" value="F:ATP binding"/>
    <property type="evidence" value="ECO:0007669"/>
    <property type="project" value="InterPro"/>
</dbReference>
<feature type="domain" description="Protein kinase" evidence="2">
    <location>
        <begin position="41"/>
        <end position="298"/>
    </location>
</feature>
<dbReference type="Gene3D" id="1.10.510.10">
    <property type="entry name" value="Transferase(Phosphotransferase) domain 1"/>
    <property type="match status" value="1"/>
</dbReference>
<accession>A0AAN7I5I2</accession>
<dbReference type="PANTHER" id="PTHR27003:SF451">
    <property type="entry name" value="PROTEIN KINASE DOMAIN-CONTAINING PROTEIN"/>
    <property type="match status" value="1"/>
</dbReference>
<dbReference type="Pfam" id="PF07714">
    <property type="entry name" value="PK_Tyr_Ser-Thr"/>
    <property type="match status" value="1"/>
</dbReference>
<feature type="region of interest" description="Disordered" evidence="1">
    <location>
        <begin position="302"/>
        <end position="359"/>
    </location>
</feature>
<comment type="caution">
    <text evidence="3">The sequence shown here is derived from an EMBL/GenBank/DDBJ whole genome shotgun (WGS) entry which is preliminary data.</text>
</comment>
<dbReference type="SMART" id="SM00220">
    <property type="entry name" value="S_TKc"/>
    <property type="match status" value="1"/>
</dbReference>
<gene>
    <name evidence="3" type="ORF">RGQ29_031817</name>
</gene>
<dbReference type="EMBL" id="JAXUIC010000424">
    <property type="protein sequence ID" value="KAK4540765.1"/>
    <property type="molecule type" value="Genomic_DNA"/>
</dbReference>
<evidence type="ECO:0000259" key="2">
    <source>
        <dbReference type="PROSITE" id="PS50011"/>
    </source>
</evidence>
<dbReference type="AlphaFoldDB" id="A0AAN7I5I2"/>